<reference evidence="1 2" key="1">
    <citation type="journal article" date="2021" name="Nat. Plants">
        <title>The Taxus genome provides insights into paclitaxel biosynthesis.</title>
        <authorList>
            <person name="Xiong X."/>
            <person name="Gou J."/>
            <person name="Liao Q."/>
            <person name="Li Y."/>
            <person name="Zhou Q."/>
            <person name="Bi G."/>
            <person name="Li C."/>
            <person name="Du R."/>
            <person name="Wang X."/>
            <person name="Sun T."/>
            <person name="Guo L."/>
            <person name="Liang H."/>
            <person name="Lu P."/>
            <person name="Wu Y."/>
            <person name="Zhang Z."/>
            <person name="Ro D.K."/>
            <person name="Shang Y."/>
            <person name="Huang S."/>
            <person name="Yan J."/>
        </authorList>
    </citation>
    <scope>NUCLEOTIDE SEQUENCE [LARGE SCALE GENOMIC DNA]</scope>
    <source>
        <strain evidence="1">Ta-2019</strain>
    </source>
</reference>
<dbReference type="PANTHER" id="PTHR46816">
    <property type="entry name" value="OS01G0273500 PROTEIN"/>
    <property type="match status" value="1"/>
</dbReference>
<feature type="non-terminal residue" evidence="1">
    <location>
        <position position="1"/>
    </location>
</feature>
<gene>
    <name evidence="1" type="ORF">KI387_024499</name>
</gene>
<dbReference type="InterPro" id="IPR036869">
    <property type="entry name" value="J_dom_sf"/>
</dbReference>
<accession>A0AA38G434</accession>
<keyword evidence="2" id="KW-1185">Reference proteome</keyword>
<feature type="non-terminal residue" evidence="1">
    <location>
        <position position="134"/>
    </location>
</feature>
<dbReference type="Proteomes" id="UP000824469">
    <property type="component" value="Unassembled WGS sequence"/>
</dbReference>
<name>A0AA38G434_TAXCH</name>
<dbReference type="Gene3D" id="1.10.287.110">
    <property type="entry name" value="DnaJ domain"/>
    <property type="match status" value="1"/>
</dbReference>
<dbReference type="AlphaFoldDB" id="A0AA38G434"/>
<comment type="caution">
    <text evidence="1">The sequence shown here is derived from an EMBL/GenBank/DDBJ whole genome shotgun (WGS) entry which is preliminary data.</text>
</comment>
<dbReference type="SUPFAM" id="SSF46565">
    <property type="entry name" value="Chaperone J-domain"/>
    <property type="match status" value="1"/>
</dbReference>
<dbReference type="PANTHER" id="PTHR46816:SF1">
    <property type="entry name" value="TETRATRICOPEPTIDE REPEAT (TPR)-LIKE SUPERFAMILY PROTEIN"/>
    <property type="match status" value="1"/>
</dbReference>
<evidence type="ECO:0000313" key="2">
    <source>
        <dbReference type="Proteomes" id="UP000824469"/>
    </source>
</evidence>
<proteinExistence type="predicted"/>
<protein>
    <submittedName>
        <fullName evidence="1">Uncharacterized protein</fullName>
    </submittedName>
</protein>
<evidence type="ECO:0000313" key="1">
    <source>
        <dbReference type="EMBL" id="KAH9315872.1"/>
    </source>
</evidence>
<organism evidence="1 2">
    <name type="scientific">Taxus chinensis</name>
    <name type="common">Chinese yew</name>
    <name type="synonym">Taxus wallichiana var. chinensis</name>
    <dbReference type="NCBI Taxonomy" id="29808"/>
    <lineage>
        <taxon>Eukaryota</taxon>
        <taxon>Viridiplantae</taxon>
        <taxon>Streptophyta</taxon>
        <taxon>Embryophyta</taxon>
        <taxon>Tracheophyta</taxon>
        <taxon>Spermatophyta</taxon>
        <taxon>Pinopsida</taxon>
        <taxon>Pinidae</taxon>
        <taxon>Conifers II</taxon>
        <taxon>Cupressales</taxon>
        <taxon>Taxaceae</taxon>
        <taxon>Taxus</taxon>
    </lineage>
</organism>
<dbReference type="EMBL" id="JAHRHJ020000005">
    <property type="protein sequence ID" value="KAH9315872.1"/>
    <property type="molecule type" value="Genomic_DNA"/>
</dbReference>
<sequence length="134" mass="15958">KLPESILRHQKLPGPIWKHPNANFRDIHRNLQYLNSKIHTIKQILSSPYTIDYYTLIGLRRGCKRTDVERTHLLLCLRHMPDKASHFVERCEFVDKRDIDAVKDQDHCCKRPTHAYDCIMKKKQRSKKQLKGIE</sequence>